<dbReference type="InterPro" id="IPR021730">
    <property type="entry name" value="YdbH"/>
</dbReference>
<dbReference type="EMBL" id="BAEN01000041">
    <property type="protein sequence ID" value="GAC14786.1"/>
    <property type="molecule type" value="Genomic_DNA"/>
</dbReference>
<dbReference type="OrthoDB" id="5596796at2"/>
<sequence>MLGFITLLLFLFRNSVVLWASDFWLPENTAIECLDFDIGKSPFIVINSICFRSNDLEIEITDAEYDVGSGSIDKSYFLAQASVNIERIFVHHFESNDSNIGNEKPTNSSVDLWSLPDLLPLIQVKHLKIDSYLMQQPVNLTLSQPNRSELVVTGDIEAKFAVGKGKVSGDLIWSGQLLTTNSQLLDTTTEPYQNFVEDWQGLMNMPIHTSFQYTGSTLQSNHTINLENKITYNDCGIPVNLRGDLVTELTLSSWQIEINTQGLDINIDVDKCIEKTLNIEDLQLGMLALSFPSSISVSNSGINIPILSLTSTSKGNPLLFKLSQVNINQQNDVRLDYQLNLSSTFNEFYDNPKIRYEHLSLQSHGTLYKNQHEFQINGDRNIISMTNLSIEQNHIKDINGNISLNLVKQSNQDWKPSGKGSVTVKNFSAGEIHINALQNQFTLSGETLDQTEIEFSNSIQSIKYQDTNVVKNINSQVTLKFDQNQYFSAVGKSKLASISSAAIKLGSIDIIHHINGDLTANNYTGNHEFTLPAGLLGNLFHENKNINVLVPEQPVTYLNPLLKQVLPDANLVMGKLEFALNNKNPSKNLSANIKLDSVSLEYQDYQIVNAHMDESFSIDSSGIQLNNGKITIEEINVGIPLTEVNASLSILNNVPKLDFARAQIIGGEVALTDFWLDNRKQILKLDIEDVDLKKLVELQNQDGIEVTGEISGNLPISWSSGFNNIDKGTLINDGPGKLKISNNEAFNAIKKQQKELAFLENVEFSKLSSEVSLTDDGWLDLKIGINGVNPEKNQEINFNYTHKENIFTLFKSMRITNSVQNSIEKRLKQKLSNKDNNL</sequence>
<keyword evidence="2" id="KW-1185">Reference proteome</keyword>
<evidence type="ECO:0000313" key="2">
    <source>
        <dbReference type="Proteomes" id="UP000006334"/>
    </source>
</evidence>
<name>K6XT01_9ALTE</name>
<accession>K6XT01</accession>
<evidence type="ECO:0000313" key="1">
    <source>
        <dbReference type="EMBL" id="GAC14786.1"/>
    </source>
</evidence>
<organism evidence="1 2">
    <name type="scientific">Aliiglaciecola lipolytica E3</name>
    <dbReference type="NCBI Taxonomy" id="1127673"/>
    <lineage>
        <taxon>Bacteria</taxon>
        <taxon>Pseudomonadati</taxon>
        <taxon>Pseudomonadota</taxon>
        <taxon>Gammaproteobacteria</taxon>
        <taxon>Alteromonadales</taxon>
        <taxon>Alteromonadaceae</taxon>
        <taxon>Aliiglaciecola</taxon>
    </lineage>
</organism>
<dbReference type="eggNOG" id="COG2982">
    <property type="taxonomic scope" value="Bacteria"/>
</dbReference>
<protein>
    <submittedName>
        <fullName evidence="1">Uncharacterized protein</fullName>
    </submittedName>
</protein>
<reference evidence="1 2" key="1">
    <citation type="journal article" date="2017" name="Antonie Van Leeuwenhoek">
        <title>Rhizobium rhizosphaerae sp. nov., a novel species isolated from rice rhizosphere.</title>
        <authorList>
            <person name="Zhao J.J."/>
            <person name="Zhang J."/>
            <person name="Zhang R.J."/>
            <person name="Zhang C.W."/>
            <person name="Yin H.Q."/>
            <person name="Zhang X.X."/>
        </authorList>
    </citation>
    <scope>NUCLEOTIDE SEQUENCE [LARGE SCALE GENOMIC DNA]</scope>
    <source>
        <strain evidence="1 2">E3</strain>
    </source>
</reference>
<dbReference type="Pfam" id="PF11739">
    <property type="entry name" value="YdbH-like"/>
    <property type="match status" value="1"/>
</dbReference>
<dbReference type="Proteomes" id="UP000006334">
    <property type="component" value="Unassembled WGS sequence"/>
</dbReference>
<comment type="caution">
    <text evidence="1">The sequence shown here is derived from an EMBL/GenBank/DDBJ whole genome shotgun (WGS) entry which is preliminary data.</text>
</comment>
<gene>
    <name evidence="1" type="ORF">GLIP_2158</name>
</gene>
<dbReference type="AlphaFoldDB" id="K6XT01"/>
<dbReference type="RefSeq" id="WP_008844602.1">
    <property type="nucleotide sequence ID" value="NZ_BAEN01000041.1"/>
</dbReference>
<proteinExistence type="predicted"/>
<dbReference type="STRING" id="1127673.GLIP_2158"/>